<dbReference type="PROSITE" id="PS50110">
    <property type="entry name" value="RESPONSE_REGULATORY"/>
    <property type="match status" value="1"/>
</dbReference>
<dbReference type="Proteomes" id="UP001223586">
    <property type="component" value="Unassembled WGS sequence"/>
</dbReference>
<evidence type="ECO:0000256" key="3">
    <source>
        <dbReference type="ARBA" id="ARBA00022553"/>
    </source>
</evidence>
<gene>
    <name evidence="10" type="ORF">J2S08_001894</name>
</gene>
<evidence type="ECO:0000256" key="5">
    <source>
        <dbReference type="ARBA" id="ARBA00023125"/>
    </source>
</evidence>
<proteinExistence type="predicted"/>
<evidence type="ECO:0000256" key="7">
    <source>
        <dbReference type="PROSITE-ProRule" id="PRU00169"/>
    </source>
</evidence>
<evidence type="ECO:0000256" key="4">
    <source>
        <dbReference type="ARBA" id="ARBA00023015"/>
    </source>
</evidence>
<dbReference type="InterPro" id="IPR011006">
    <property type="entry name" value="CheY-like_superfamily"/>
</dbReference>
<protein>
    <submittedName>
        <fullName evidence="10">DNA-binding NarL/FixJ family response regulator</fullName>
    </submittedName>
</protein>
<feature type="modified residue" description="4-aspartylphosphate" evidence="7">
    <location>
        <position position="54"/>
    </location>
</feature>
<keyword evidence="2" id="KW-0963">Cytoplasm</keyword>
<dbReference type="PRINTS" id="PR00038">
    <property type="entry name" value="HTHLUXR"/>
</dbReference>
<dbReference type="PANTHER" id="PTHR43214">
    <property type="entry name" value="TWO-COMPONENT RESPONSE REGULATOR"/>
    <property type="match status" value="1"/>
</dbReference>
<dbReference type="CDD" id="cd17535">
    <property type="entry name" value="REC_NarL-like"/>
    <property type="match status" value="1"/>
</dbReference>
<dbReference type="SMART" id="SM00448">
    <property type="entry name" value="REC"/>
    <property type="match status" value="1"/>
</dbReference>
<dbReference type="EMBL" id="JAUSTT010000009">
    <property type="protein sequence ID" value="MDQ0176058.1"/>
    <property type="molecule type" value="Genomic_DNA"/>
</dbReference>
<feature type="domain" description="Response regulatory" evidence="9">
    <location>
        <begin position="3"/>
        <end position="120"/>
    </location>
</feature>
<dbReference type="Pfam" id="PF00072">
    <property type="entry name" value="Response_reg"/>
    <property type="match status" value="1"/>
</dbReference>
<dbReference type="InterPro" id="IPR039420">
    <property type="entry name" value="WalR-like"/>
</dbReference>
<dbReference type="CDD" id="cd06170">
    <property type="entry name" value="LuxR_C_like"/>
    <property type="match status" value="1"/>
</dbReference>
<comment type="caution">
    <text evidence="10">The sequence shown here is derived from an EMBL/GenBank/DDBJ whole genome shotgun (WGS) entry which is preliminary data.</text>
</comment>
<evidence type="ECO:0000256" key="1">
    <source>
        <dbReference type="ARBA" id="ARBA00004496"/>
    </source>
</evidence>
<dbReference type="PANTHER" id="PTHR43214:SF43">
    <property type="entry name" value="TWO-COMPONENT RESPONSE REGULATOR"/>
    <property type="match status" value="1"/>
</dbReference>
<dbReference type="InterPro" id="IPR016032">
    <property type="entry name" value="Sig_transdc_resp-reg_C-effctor"/>
</dbReference>
<dbReference type="InterPro" id="IPR001789">
    <property type="entry name" value="Sig_transdc_resp-reg_receiver"/>
</dbReference>
<evidence type="ECO:0000313" key="11">
    <source>
        <dbReference type="Proteomes" id="UP001223586"/>
    </source>
</evidence>
<sequence>MIKVMVVDDHVLIRKGLILLLELYPEISIIGEAGNGNEAITTALRTNPDVILMDISMPSGLDGYTAAKNIISDLPHTKIILLTMHDEEVYIQKAIQVRAHGYILKKSQGNELYEAIRSVYNGKRFYKVGVPEEQLQKMFAAEKPRSILTIREQEIVHLTILGFTNKQVSEKLVISPKTVENHKSNIMQKLRLKDKHELIQYGLNNGYLELWK</sequence>
<comment type="subcellular location">
    <subcellularLocation>
        <location evidence="1">Cytoplasm</location>
    </subcellularLocation>
</comment>
<evidence type="ECO:0000259" key="9">
    <source>
        <dbReference type="PROSITE" id="PS50110"/>
    </source>
</evidence>
<dbReference type="InterPro" id="IPR058245">
    <property type="entry name" value="NreC/VraR/RcsB-like_REC"/>
</dbReference>
<evidence type="ECO:0000259" key="8">
    <source>
        <dbReference type="PROSITE" id="PS50043"/>
    </source>
</evidence>
<dbReference type="SUPFAM" id="SSF46894">
    <property type="entry name" value="C-terminal effector domain of the bipartite response regulators"/>
    <property type="match status" value="1"/>
</dbReference>
<feature type="domain" description="HTH luxR-type" evidence="8">
    <location>
        <begin position="141"/>
        <end position="206"/>
    </location>
</feature>
<dbReference type="PROSITE" id="PS00622">
    <property type="entry name" value="HTH_LUXR_1"/>
    <property type="match status" value="1"/>
</dbReference>
<name>A0ABT9WSD8_9BACI</name>
<keyword evidence="6" id="KW-0804">Transcription</keyword>
<dbReference type="GO" id="GO:0003677">
    <property type="term" value="F:DNA binding"/>
    <property type="evidence" value="ECO:0007669"/>
    <property type="project" value="UniProtKB-KW"/>
</dbReference>
<evidence type="ECO:0000256" key="6">
    <source>
        <dbReference type="ARBA" id="ARBA00023163"/>
    </source>
</evidence>
<dbReference type="Pfam" id="PF00196">
    <property type="entry name" value="GerE"/>
    <property type="match status" value="1"/>
</dbReference>
<keyword evidence="4" id="KW-0805">Transcription regulation</keyword>
<accession>A0ABT9WSD8</accession>
<dbReference type="SMART" id="SM00421">
    <property type="entry name" value="HTH_LUXR"/>
    <property type="match status" value="1"/>
</dbReference>
<keyword evidence="3 7" id="KW-0597">Phosphoprotein</keyword>
<dbReference type="RefSeq" id="WP_307228899.1">
    <property type="nucleotide sequence ID" value="NZ_JAUSTT010000009.1"/>
</dbReference>
<reference evidence="10 11" key="1">
    <citation type="submission" date="2023-07" db="EMBL/GenBank/DDBJ databases">
        <title>Genomic Encyclopedia of Type Strains, Phase IV (KMG-IV): sequencing the most valuable type-strain genomes for metagenomic binning, comparative biology and taxonomic classification.</title>
        <authorList>
            <person name="Goeker M."/>
        </authorList>
    </citation>
    <scope>NUCLEOTIDE SEQUENCE [LARGE SCALE GENOMIC DNA]</scope>
    <source>
        <strain evidence="10 11">DSM 23837</strain>
    </source>
</reference>
<dbReference type="Gene3D" id="3.40.50.2300">
    <property type="match status" value="1"/>
</dbReference>
<keyword evidence="11" id="KW-1185">Reference proteome</keyword>
<dbReference type="SUPFAM" id="SSF52172">
    <property type="entry name" value="CheY-like"/>
    <property type="match status" value="1"/>
</dbReference>
<dbReference type="InterPro" id="IPR000792">
    <property type="entry name" value="Tscrpt_reg_LuxR_C"/>
</dbReference>
<organism evidence="10 11">
    <name type="scientific">Bacillus chungangensis</name>
    <dbReference type="NCBI Taxonomy" id="587633"/>
    <lineage>
        <taxon>Bacteria</taxon>
        <taxon>Bacillati</taxon>
        <taxon>Bacillota</taxon>
        <taxon>Bacilli</taxon>
        <taxon>Bacillales</taxon>
        <taxon>Bacillaceae</taxon>
        <taxon>Bacillus</taxon>
    </lineage>
</organism>
<evidence type="ECO:0000313" key="10">
    <source>
        <dbReference type="EMBL" id="MDQ0176058.1"/>
    </source>
</evidence>
<dbReference type="PROSITE" id="PS50043">
    <property type="entry name" value="HTH_LUXR_2"/>
    <property type="match status" value="1"/>
</dbReference>
<evidence type="ECO:0000256" key="2">
    <source>
        <dbReference type="ARBA" id="ARBA00022490"/>
    </source>
</evidence>
<keyword evidence="5 10" id="KW-0238">DNA-binding</keyword>